<accession>A0A1R3WN39</accession>
<dbReference type="EMBL" id="FTPS01000001">
    <property type="protein sequence ID" value="SIT79519.1"/>
    <property type="molecule type" value="Genomic_DNA"/>
</dbReference>
<evidence type="ECO:0000313" key="3">
    <source>
        <dbReference type="EMBL" id="SIT79519.1"/>
    </source>
</evidence>
<dbReference type="RefSeq" id="WP_159438959.1">
    <property type="nucleotide sequence ID" value="NZ_DAIPDV010000029.1"/>
</dbReference>
<organism evidence="3 4">
    <name type="scientific">Pontibaca methylaminivorans</name>
    <dbReference type="NCBI Taxonomy" id="515897"/>
    <lineage>
        <taxon>Bacteria</taxon>
        <taxon>Pseudomonadati</taxon>
        <taxon>Pseudomonadota</taxon>
        <taxon>Alphaproteobacteria</taxon>
        <taxon>Rhodobacterales</taxon>
        <taxon>Roseobacteraceae</taxon>
        <taxon>Pontibaca</taxon>
    </lineage>
</organism>
<evidence type="ECO:0000256" key="1">
    <source>
        <dbReference type="SAM" id="MobiDB-lite"/>
    </source>
</evidence>
<dbReference type="STRING" id="515897.SAMN05421849_1154"/>
<dbReference type="Proteomes" id="UP000192455">
    <property type="component" value="Unassembled WGS sequence"/>
</dbReference>
<evidence type="ECO:0000313" key="4">
    <source>
        <dbReference type="Proteomes" id="UP000192455"/>
    </source>
</evidence>
<dbReference type="AlphaFoldDB" id="A0A1R3WN39"/>
<feature type="compositionally biased region" description="Low complexity" evidence="1">
    <location>
        <begin position="26"/>
        <end position="45"/>
    </location>
</feature>
<name>A0A1R3WN39_9RHOB</name>
<sequence>MAKIVTVVGLVAFAAAVSACSKQQQPAEPVVSSPVSSEPVYTSKY</sequence>
<reference evidence="3 4" key="1">
    <citation type="submission" date="2017-01" db="EMBL/GenBank/DDBJ databases">
        <authorList>
            <person name="Mah S.A."/>
            <person name="Swanson W.J."/>
            <person name="Moy G.W."/>
            <person name="Vacquier V.D."/>
        </authorList>
    </citation>
    <scope>NUCLEOTIDE SEQUENCE [LARGE SCALE GENOMIC DNA]</scope>
    <source>
        <strain evidence="3 4">DSM 21219</strain>
    </source>
</reference>
<protein>
    <recommendedName>
        <fullName evidence="5">Lipoprotein-attachment site-containing protein</fullName>
    </recommendedName>
</protein>
<dbReference type="PROSITE" id="PS51257">
    <property type="entry name" value="PROKAR_LIPOPROTEIN"/>
    <property type="match status" value="1"/>
</dbReference>
<proteinExistence type="predicted"/>
<feature type="signal peptide" evidence="2">
    <location>
        <begin position="1"/>
        <end position="19"/>
    </location>
</feature>
<feature type="chain" id="PRO_5013000770" description="Lipoprotein-attachment site-containing protein" evidence="2">
    <location>
        <begin position="20"/>
        <end position="45"/>
    </location>
</feature>
<evidence type="ECO:0008006" key="5">
    <source>
        <dbReference type="Google" id="ProtNLM"/>
    </source>
</evidence>
<gene>
    <name evidence="3" type="ORF">SAMN05421849_1154</name>
</gene>
<feature type="region of interest" description="Disordered" evidence="1">
    <location>
        <begin position="25"/>
        <end position="45"/>
    </location>
</feature>
<evidence type="ECO:0000256" key="2">
    <source>
        <dbReference type="SAM" id="SignalP"/>
    </source>
</evidence>
<keyword evidence="4" id="KW-1185">Reference proteome</keyword>
<keyword evidence="2" id="KW-0732">Signal</keyword>